<dbReference type="Pfam" id="PF05485">
    <property type="entry name" value="THAP"/>
    <property type="match status" value="1"/>
</dbReference>
<keyword evidence="5 6" id="KW-0238">DNA-binding</keyword>
<comment type="cofactor">
    <cofactor evidence="1">
        <name>a divalent metal cation</name>
        <dbReference type="ChEBI" id="CHEBI:60240"/>
    </cofactor>
</comment>
<name>A0AAU9XVK1_9CNID</name>
<evidence type="ECO:0000256" key="6">
    <source>
        <dbReference type="PROSITE-ProRule" id="PRU00309"/>
    </source>
</evidence>
<evidence type="ECO:0000256" key="1">
    <source>
        <dbReference type="ARBA" id="ARBA00001968"/>
    </source>
</evidence>
<evidence type="ECO:0000313" key="9">
    <source>
        <dbReference type="EMBL" id="CAH3159234.1"/>
    </source>
</evidence>
<keyword evidence="2" id="KW-0479">Metal-binding</keyword>
<feature type="coiled-coil region" evidence="7">
    <location>
        <begin position="181"/>
        <end position="215"/>
    </location>
</feature>
<keyword evidence="10" id="KW-1185">Reference proteome</keyword>
<dbReference type="PROSITE" id="PS50950">
    <property type="entry name" value="ZF_THAP"/>
    <property type="match status" value="1"/>
</dbReference>
<feature type="domain" description="THAP-type" evidence="8">
    <location>
        <begin position="18"/>
        <end position="109"/>
    </location>
</feature>
<protein>
    <recommendedName>
        <fullName evidence="8">THAP-type domain-containing protein</fullName>
    </recommendedName>
</protein>
<evidence type="ECO:0000256" key="2">
    <source>
        <dbReference type="ARBA" id="ARBA00022723"/>
    </source>
</evidence>
<dbReference type="InterPro" id="IPR027806">
    <property type="entry name" value="HARBI1_dom"/>
</dbReference>
<dbReference type="EMBL" id="CALNXJ010000071">
    <property type="protein sequence ID" value="CAH3159234.1"/>
    <property type="molecule type" value="Genomic_DNA"/>
</dbReference>
<gene>
    <name evidence="9" type="ORF">PMEA_00031955</name>
</gene>
<keyword evidence="4" id="KW-0862">Zinc</keyword>
<dbReference type="InterPro" id="IPR027805">
    <property type="entry name" value="Transposase_HTH_dom"/>
</dbReference>
<dbReference type="SUPFAM" id="SSF57716">
    <property type="entry name" value="Glucocorticoid receptor-like (DNA-binding domain)"/>
    <property type="match status" value="1"/>
</dbReference>
<evidence type="ECO:0000256" key="3">
    <source>
        <dbReference type="ARBA" id="ARBA00022771"/>
    </source>
</evidence>
<organism evidence="9 10">
    <name type="scientific">Pocillopora meandrina</name>
    <dbReference type="NCBI Taxonomy" id="46732"/>
    <lineage>
        <taxon>Eukaryota</taxon>
        <taxon>Metazoa</taxon>
        <taxon>Cnidaria</taxon>
        <taxon>Anthozoa</taxon>
        <taxon>Hexacorallia</taxon>
        <taxon>Scleractinia</taxon>
        <taxon>Astrocoeniina</taxon>
        <taxon>Pocilloporidae</taxon>
        <taxon>Pocillopora</taxon>
    </lineage>
</organism>
<proteinExistence type="predicted"/>
<comment type="caution">
    <text evidence="9">The sequence shown here is derived from an EMBL/GenBank/DDBJ whole genome shotgun (WGS) entry which is preliminary data.</text>
</comment>
<evidence type="ECO:0000256" key="4">
    <source>
        <dbReference type="ARBA" id="ARBA00022833"/>
    </source>
</evidence>
<keyword evidence="3 6" id="KW-0863">Zinc-finger</keyword>
<evidence type="ECO:0000256" key="7">
    <source>
        <dbReference type="SAM" id="Coils"/>
    </source>
</evidence>
<dbReference type="PANTHER" id="PTHR23080">
    <property type="entry name" value="THAP DOMAIN PROTEIN"/>
    <property type="match status" value="1"/>
</dbReference>
<dbReference type="Pfam" id="PF13613">
    <property type="entry name" value="HTH_Tnp_4"/>
    <property type="match status" value="1"/>
</dbReference>
<dbReference type="InterPro" id="IPR006612">
    <property type="entry name" value="THAP_Znf"/>
</dbReference>
<evidence type="ECO:0000259" key="8">
    <source>
        <dbReference type="PROSITE" id="PS50950"/>
    </source>
</evidence>
<feature type="non-terminal residue" evidence="9">
    <location>
        <position position="538"/>
    </location>
</feature>
<dbReference type="GO" id="GO:0003677">
    <property type="term" value="F:DNA binding"/>
    <property type="evidence" value="ECO:0007669"/>
    <property type="project" value="UniProtKB-UniRule"/>
</dbReference>
<dbReference type="PANTHER" id="PTHR23080:SF142">
    <property type="entry name" value="SI:CH211-69L10.4"/>
    <property type="match status" value="1"/>
</dbReference>
<dbReference type="Proteomes" id="UP001159428">
    <property type="component" value="Unassembled WGS sequence"/>
</dbReference>
<dbReference type="Pfam" id="PF13359">
    <property type="entry name" value="DDE_Tnp_4"/>
    <property type="match status" value="1"/>
</dbReference>
<sequence length="538" mass="60743">MNESLSVGETSSAPRKRRGKYCAAFDCNNSAYNVNGTRTSYHFFEFPKDAQRRNRWCSLIKRRHGQDGFVVSTATVLCHEHFRAEDISKKLSGRWNLKISRKNFLPCIFSWTKQSNQRKAPKERKMDESTVGVAASALQFGSCSVFPSIDASTDAAHSFSECDENAAEVECESPQTEPDCVLELQRRIELLETQLADCQEKLSEAEKENAVLLERQFSIDKIKDDNAAVLFYTGFPSYEALISFYKYIEPKLSKMQYWKGENLVKESQPYQLDDNKSKPGPSRKLTFLDEFLLVLMRLKAGLFVQDLADRFGISASLVSRICITWINLLYHELKDLFPFPTQELVCKNMPKEFAQYATTRIILDCTELFIQRPSAMLAQSETWSDYKHHNTWKLLVGVTPNGQVTFLSDLWGGRVSDKQITRESGVLDLLQVGDNVMVDRGFDISAIVPAGVTVNMPPFLAGRDQMTAAETEETMSIASVRIHVERAIGRIKTYHILDGTLPNTLSPYATQISTVCGLLTNFLPPFTTTGQSLILVFA</sequence>
<evidence type="ECO:0000256" key="5">
    <source>
        <dbReference type="ARBA" id="ARBA00023125"/>
    </source>
</evidence>
<evidence type="ECO:0000313" key="10">
    <source>
        <dbReference type="Proteomes" id="UP001159428"/>
    </source>
</evidence>
<keyword evidence="7" id="KW-0175">Coiled coil</keyword>
<accession>A0AAU9XVK1</accession>
<dbReference type="AlphaFoldDB" id="A0AAU9XVK1"/>
<dbReference type="GO" id="GO:0008270">
    <property type="term" value="F:zinc ion binding"/>
    <property type="evidence" value="ECO:0007669"/>
    <property type="project" value="UniProtKB-KW"/>
</dbReference>
<dbReference type="SMART" id="SM00980">
    <property type="entry name" value="THAP"/>
    <property type="match status" value="1"/>
</dbReference>
<reference evidence="9 10" key="1">
    <citation type="submission" date="2022-05" db="EMBL/GenBank/DDBJ databases">
        <authorList>
            <consortium name="Genoscope - CEA"/>
            <person name="William W."/>
        </authorList>
    </citation>
    <scope>NUCLEOTIDE SEQUENCE [LARGE SCALE GENOMIC DNA]</scope>
</reference>